<dbReference type="EMBL" id="FQXU01000004">
    <property type="protein sequence ID" value="SHH89849.1"/>
    <property type="molecule type" value="Genomic_DNA"/>
</dbReference>
<dbReference type="Proteomes" id="UP000184241">
    <property type="component" value="Unassembled WGS sequence"/>
</dbReference>
<evidence type="ECO:0000313" key="1">
    <source>
        <dbReference type="EMBL" id="SHH89849.1"/>
    </source>
</evidence>
<sequence>MYDYKFIKLDYQEFWKTKKVDYQSIIKEHAKDGWRLVQIFTPPSGMNKSLNYIELILEKEIE</sequence>
<evidence type="ECO:0000313" key="2">
    <source>
        <dbReference type="Proteomes" id="UP000184241"/>
    </source>
</evidence>
<proteinExistence type="predicted"/>
<reference evidence="1 2" key="1">
    <citation type="submission" date="2016-11" db="EMBL/GenBank/DDBJ databases">
        <authorList>
            <person name="Jaros S."/>
            <person name="Januszkiewicz K."/>
            <person name="Wedrychowicz H."/>
        </authorList>
    </citation>
    <scope>NUCLEOTIDE SEQUENCE [LARGE SCALE GENOMIC DNA]</scope>
    <source>
        <strain evidence="1 2">DSM 6191</strain>
    </source>
</reference>
<evidence type="ECO:0008006" key="3">
    <source>
        <dbReference type="Google" id="ProtNLM"/>
    </source>
</evidence>
<dbReference type="AlphaFoldDB" id="A0A1M5WQS1"/>
<dbReference type="InterPro" id="IPR025234">
    <property type="entry name" value="YjzH-like"/>
</dbReference>
<protein>
    <recommendedName>
        <fullName evidence="3">DUF4177 domain-containing protein</fullName>
    </recommendedName>
</protein>
<name>A0A1M5WQS1_9CLOT</name>
<dbReference type="RefSeq" id="WP_073017694.1">
    <property type="nucleotide sequence ID" value="NZ_FQXU01000004.1"/>
</dbReference>
<dbReference type="Pfam" id="PF13783">
    <property type="entry name" value="DUF4177"/>
    <property type="match status" value="1"/>
</dbReference>
<organism evidence="1 2">
    <name type="scientific">Clostridium intestinale DSM 6191</name>
    <dbReference type="NCBI Taxonomy" id="1121320"/>
    <lineage>
        <taxon>Bacteria</taxon>
        <taxon>Bacillati</taxon>
        <taxon>Bacillota</taxon>
        <taxon>Clostridia</taxon>
        <taxon>Eubacteriales</taxon>
        <taxon>Clostridiaceae</taxon>
        <taxon>Clostridium</taxon>
    </lineage>
</organism>
<accession>A0A1M5WQS1</accession>
<gene>
    <name evidence="1" type="ORF">SAMN02745941_01206</name>
</gene>